<dbReference type="PROSITE" id="PS00855">
    <property type="entry name" value="SPASE_II"/>
    <property type="match status" value="1"/>
</dbReference>
<evidence type="ECO:0000256" key="1">
    <source>
        <dbReference type="ARBA" id="ARBA00006139"/>
    </source>
</evidence>
<comment type="catalytic activity">
    <reaction evidence="9 10">
        <text>Release of signal peptides from bacterial membrane prolipoproteins. Hydrolyzes -Xaa-Yaa-Zaa-|-(S,diacylglyceryl)Cys-, in which Xaa is hydrophobic (preferably Leu), and Yaa (Ala or Ser) and Zaa (Gly or Ala) have small, neutral side chains.</text>
        <dbReference type="EC" id="3.4.23.36"/>
    </reaction>
</comment>
<evidence type="ECO:0000256" key="2">
    <source>
        <dbReference type="ARBA" id="ARBA00022475"/>
    </source>
</evidence>
<sequence>MRATLAVAATWYIIDQASKWWILNHLMNPPATISLTPFFNIVLGWNTGVSFGLFGGLGVPAWIFVAFAIAMSAALLVWLGRANVPFVRVAIGLIVGGALGNATDRLRRGAVPDFLDFHLGNWHWPAFNMADVGVVCGTSLLMLHFVTQPGSANTASTQEER</sequence>
<keyword evidence="4 9" id="KW-0812">Transmembrane</keyword>
<dbReference type="PRINTS" id="PR00781">
    <property type="entry name" value="LIPOSIGPTASE"/>
</dbReference>
<evidence type="ECO:0000256" key="5">
    <source>
        <dbReference type="ARBA" id="ARBA00022750"/>
    </source>
</evidence>
<dbReference type="InterPro" id="IPR001872">
    <property type="entry name" value="Peptidase_A8"/>
</dbReference>
<feature type="active site" evidence="9">
    <location>
        <position position="113"/>
    </location>
</feature>
<dbReference type="PANTHER" id="PTHR33695:SF1">
    <property type="entry name" value="LIPOPROTEIN SIGNAL PEPTIDASE"/>
    <property type="match status" value="1"/>
</dbReference>
<gene>
    <name evidence="9 12" type="primary">lspA</name>
    <name evidence="12" type="ORF">G4V63_28550</name>
</gene>
<dbReference type="PANTHER" id="PTHR33695">
    <property type="entry name" value="LIPOPROTEIN SIGNAL PEPTIDASE"/>
    <property type="match status" value="1"/>
</dbReference>
<comment type="pathway">
    <text evidence="9">Protein modification; lipoprotein biosynthesis (signal peptide cleavage).</text>
</comment>
<dbReference type="NCBIfam" id="TIGR00077">
    <property type="entry name" value="lspA"/>
    <property type="match status" value="1"/>
</dbReference>
<evidence type="ECO:0000313" key="12">
    <source>
        <dbReference type="EMBL" id="NGX99014.1"/>
    </source>
</evidence>
<keyword evidence="2 9" id="KW-1003">Cell membrane</keyword>
<keyword evidence="3 9" id="KW-0645">Protease</keyword>
<dbReference type="EC" id="3.4.23.36" evidence="9"/>
<reference evidence="12" key="1">
    <citation type="submission" date="2020-02" db="EMBL/GenBank/DDBJ databases">
        <title>Draft genome sequence of Candidatus Afipia apatlaquensis IBT-C3, a potential strain for decolorization of textile dyes.</title>
        <authorList>
            <person name="Sanchez-Reyes A."/>
            <person name="Breton-Deval L."/>
            <person name="Mangelson H."/>
            <person name="Sanchez-Flores A."/>
        </authorList>
    </citation>
    <scope>NUCLEOTIDE SEQUENCE [LARGE SCALE GENOMIC DNA]</scope>
    <source>
        <strain evidence="12">IBT-C3</strain>
    </source>
</reference>
<evidence type="ECO:0000256" key="11">
    <source>
        <dbReference type="RuleBase" id="RU004181"/>
    </source>
</evidence>
<comment type="subcellular location">
    <subcellularLocation>
        <location evidence="9">Cell membrane</location>
        <topology evidence="9">Multi-pass membrane protein</topology>
    </subcellularLocation>
</comment>
<evidence type="ECO:0000256" key="10">
    <source>
        <dbReference type="RuleBase" id="RU000594"/>
    </source>
</evidence>
<name>A0A7C9VSK0_9BRAD</name>
<dbReference type="AlphaFoldDB" id="A0A7C9VSK0"/>
<protein>
    <recommendedName>
        <fullName evidence="9">Lipoprotein signal peptidase</fullName>
        <ecNumber evidence="9">3.4.23.36</ecNumber>
    </recommendedName>
    <alternativeName>
        <fullName evidence="9">Prolipoprotein signal peptidase</fullName>
    </alternativeName>
    <alternativeName>
        <fullName evidence="9">Signal peptidase II</fullName>
        <shortName evidence="9">SPase II</shortName>
    </alternativeName>
</protein>
<comment type="function">
    <text evidence="9 10">This protein specifically catalyzes the removal of signal peptides from prolipoproteins.</text>
</comment>
<evidence type="ECO:0000256" key="4">
    <source>
        <dbReference type="ARBA" id="ARBA00022692"/>
    </source>
</evidence>
<keyword evidence="13" id="KW-1185">Reference proteome</keyword>
<dbReference type="Pfam" id="PF01252">
    <property type="entry name" value="Peptidase_A8"/>
    <property type="match status" value="1"/>
</dbReference>
<comment type="caution">
    <text evidence="12">The sequence shown here is derived from an EMBL/GenBank/DDBJ whole genome shotgun (WGS) entry which is preliminary data.</text>
</comment>
<dbReference type="UniPathway" id="UPA00665"/>
<evidence type="ECO:0000256" key="9">
    <source>
        <dbReference type="HAMAP-Rule" id="MF_00161"/>
    </source>
</evidence>
<dbReference type="Proteomes" id="UP000480266">
    <property type="component" value="Unassembled WGS sequence"/>
</dbReference>
<dbReference type="GO" id="GO:0006508">
    <property type="term" value="P:proteolysis"/>
    <property type="evidence" value="ECO:0007669"/>
    <property type="project" value="UniProtKB-KW"/>
</dbReference>
<keyword evidence="8 9" id="KW-0472">Membrane</keyword>
<evidence type="ECO:0000256" key="7">
    <source>
        <dbReference type="ARBA" id="ARBA00022989"/>
    </source>
</evidence>
<feature type="active site" evidence="9">
    <location>
        <position position="131"/>
    </location>
</feature>
<evidence type="ECO:0000256" key="6">
    <source>
        <dbReference type="ARBA" id="ARBA00022801"/>
    </source>
</evidence>
<evidence type="ECO:0000256" key="3">
    <source>
        <dbReference type="ARBA" id="ARBA00022670"/>
    </source>
</evidence>
<dbReference type="GO" id="GO:0005886">
    <property type="term" value="C:plasma membrane"/>
    <property type="evidence" value="ECO:0007669"/>
    <property type="project" value="UniProtKB-SubCell"/>
</dbReference>
<dbReference type="GO" id="GO:0004190">
    <property type="term" value="F:aspartic-type endopeptidase activity"/>
    <property type="evidence" value="ECO:0007669"/>
    <property type="project" value="UniProtKB-UniRule"/>
</dbReference>
<feature type="transmembrane region" description="Helical" evidence="9">
    <location>
        <begin position="61"/>
        <end position="79"/>
    </location>
</feature>
<dbReference type="EMBL" id="JAAMRR010001457">
    <property type="protein sequence ID" value="NGX99014.1"/>
    <property type="molecule type" value="Genomic_DNA"/>
</dbReference>
<keyword evidence="5 9" id="KW-0064">Aspartyl protease</keyword>
<organism evidence="12 13">
    <name type="scientific">Candidatus Afipia apatlaquensis</name>
    <dbReference type="NCBI Taxonomy" id="2712852"/>
    <lineage>
        <taxon>Bacteria</taxon>
        <taxon>Pseudomonadati</taxon>
        <taxon>Pseudomonadota</taxon>
        <taxon>Alphaproteobacteria</taxon>
        <taxon>Hyphomicrobiales</taxon>
        <taxon>Nitrobacteraceae</taxon>
        <taxon>Afipia</taxon>
    </lineage>
</organism>
<evidence type="ECO:0000313" key="13">
    <source>
        <dbReference type="Proteomes" id="UP000480266"/>
    </source>
</evidence>
<evidence type="ECO:0000256" key="8">
    <source>
        <dbReference type="ARBA" id="ARBA00023136"/>
    </source>
</evidence>
<accession>A0A7C9VSK0</accession>
<comment type="similarity">
    <text evidence="1 9 11">Belongs to the peptidase A8 family.</text>
</comment>
<comment type="caution">
    <text evidence="9">Lacks conserved residue(s) required for the propagation of feature annotation.</text>
</comment>
<keyword evidence="6 9" id="KW-0378">Hydrolase</keyword>
<keyword evidence="7 9" id="KW-1133">Transmembrane helix</keyword>
<feature type="transmembrane region" description="Helical" evidence="9">
    <location>
        <begin position="85"/>
        <end position="102"/>
    </location>
</feature>
<proteinExistence type="inferred from homology"/>
<dbReference type="HAMAP" id="MF_00161">
    <property type="entry name" value="LspA"/>
    <property type="match status" value="1"/>
</dbReference>